<dbReference type="Proteomes" id="UP001302126">
    <property type="component" value="Unassembled WGS sequence"/>
</dbReference>
<dbReference type="AlphaFoldDB" id="A0AAN6WQ22"/>
<evidence type="ECO:0000313" key="5">
    <source>
        <dbReference type="Proteomes" id="UP001302126"/>
    </source>
</evidence>
<dbReference type="GO" id="GO:0016787">
    <property type="term" value="F:hydrolase activity"/>
    <property type="evidence" value="ECO:0007669"/>
    <property type="project" value="UniProtKB-KW"/>
</dbReference>
<evidence type="ECO:0000256" key="2">
    <source>
        <dbReference type="SAM" id="MobiDB-lite"/>
    </source>
</evidence>
<sequence>MATDGLAYPDPETTERGDEGDGVLRRQAPSFFSKVSLAGYIYSVKGFLTPMLWLRDWREYFYPPDGQPNIIKTYECRPDLPIRIFFPQSYDQTSPHTLPTLFTIHSGGFCLGSSRDDDEWNRAFADKHDILVIALNYSKAPASPFPIGLHDVEALLLAALADESLPIDRTTPRLYSRPGLGRTAILGFSAGGNLAMSVSQLPDVKSHPNTPAAAISIYGCLDLSVPAEEKIKNRPWKGSLPAPRGNLTDSLVGLVPAFDWSYIPYGHDLRDPLLSPHFAERDNLPPYTCLVAAELDMLAHESWRMACRLAGKQVPDRESDDPTWRICGNEYISAKKGELLLGMEDERFAFEKNWEDDDNEGRSGGGGVKWLLVPDALHGFDSPHIRRVMGGEETIDDAEVKTKLVTDELARWLTERVWRS</sequence>
<reference evidence="4" key="2">
    <citation type="submission" date="2023-05" db="EMBL/GenBank/DDBJ databases">
        <authorList>
            <consortium name="Lawrence Berkeley National Laboratory"/>
            <person name="Steindorff A."/>
            <person name="Hensen N."/>
            <person name="Bonometti L."/>
            <person name="Westerberg I."/>
            <person name="Brannstrom I.O."/>
            <person name="Guillou S."/>
            <person name="Cros-Aarteil S."/>
            <person name="Calhoun S."/>
            <person name="Haridas S."/>
            <person name="Kuo A."/>
            <person name="Mondo S."/>
            <person name="Pangilinan J."/>
            <person name="Riley R."/>
            <person name="Labutti K."/>
            <person name="Andreopoulos B."/>
            <person name="Lipzen A."/>
            <person name="Chen C."/>
            <person name="Yanf M."/>
            <person name="Daum C."/>
            <person name="Ng V."/>
            <person name="Clum A."/>
            <person name="Ohm R."/>
            <person name="Martin F."/>
            <person name="Silar P."/>
            <person name="Natvig D."/>
            <person name="Lalanne C."/>
            <person name="Gautier V."/>
            <person name="Ament-Velasquez S.L."/>
            <person name="Kruys A."/>
            <person name="Hutchinson M.I."/>
            <person name="Powell A.J."/>
            <person name="Barry K."/>
            <person name="Miller A.N."/>
            <person name="Grigoriev I.V."/>
            <person name="Debuchy R."/>
            <person name="Gladieux P."/>
            <person name="Thoren M.H."/>
            <person name="Johannesson H."/>
        </authorList>
    </citation>
    <scope>NUCLEOTIDE SEQUENCE</scope>
    <source>
        <strain evidence="4">PSN309</strain>
    </source>
</reference>
<evidence type="ECO:0000259" key="3">
    <source>
        <dbReference type="Pfam" id="PF07859"/>
    </source>
</evidence>
<proteinExistence type="predicted"/>
<evidence type="ECO:0000313" key="4">
    <source>
        <dbReference type="EMBL" id="KAK4185623.1"/>
    </source>
</evidence>
<dbReference type="InterPro" id="IPR029058">
    <property type="entry name" value="AB_hydrolase_fold"/>
</dbReference>
<accession>A0AAN6WQ22</accession>
<name>A0AAN6WQ22_9PEZI</name>
<reference evidence="4" key="1">
    <citation type="journal article" date="2023" name="Mol. Phylogenet. Evol.">
        <title>Genome-scale phylogeny and comparative genomics of the fungal order Sordariales.</title>
        <authorList>
            <person name="Hensen N."/>
            <person name="Bonometti L."/>
            <person name="Westerberg I."/>
            <person name="Brannstrom I.O."/>
            <person name="Guillou S."/>
            <person name="Cros-Aarteil S."/>
            <person name="Calhoun S."/>
            <person name="Haridas S."/>
            <person name="Kuo A."/>
            <person name="Mondo S."/>
            <person name="Pangilinan J."/>
            <person name="Riley R."/>
            <person name="LaButti K."/>
            <person name="Andreopoulos B."/>
            <person name="Lipzen A."/>
            <person name="Chen C."/>
            <person name="Yan M."/>
            <person name="Daum C."/>
            <person name="Ng V."/>
            <person name="Clum A."/>
            <person name="Steindorff A."/>
            <person name="Ohm R.A."/>
            <person name="Martin F."/>
            <person name="Silar P."/>
            <person name="Natvig D.O."/>
            <person name="Lalanne C."/>
            <person name="Gautier V."/>
            <person name="Ament-Velasquez S.L."/>
            <person name="Kruys A."/>
            <person name="Hutchinson M.I."/>
            <person name="Powell A.J."/>
            <person name="Barry K."/>
            <person name="Miller A.N."/>
            <person name="Grigoriev I.V."/>
            <person name="Debuchy R."/>
            <person name="Gladieux P."/>
            <person name="Hiltunen Thoren M."/>
            <person name="Johannesson H."/>
        </authorList>
    </citation>
    <scope>NUCLEOTIDE SEQUENCE</scope>
    <source>
        <strain evidence="4">PSN309</strain>
    </source>
</reference>
<dbReference type="PANTHER" id="PTHR48081:SF8">
    <property type="entry name" value="ALPHA_BETA HYDROLASE FOLD-3 DOMAIN-CONTAINING PROTEIN-RELATED"/>
    <property type="match status" value="1"/>
</dbReference>
<dbReference type="InterPro" id="IPR050300">
    <property type="entry name" value="GDXG_lipolytic_enzyme"/>
</dbReference>
<evidence type="ECO:0000256" key="1">
    <source>
        <dbReference type="ARBA" id="ARBA00022801"/>
    </source>
</evidence>
<feature type="compositionally biased region" description="Basic and acidic residues" evidence="2">
    <location>
        <begin position="13"/>
        <end position="22"/>
    </location>
</feature>
<comment type="caution">
    <text evidence="4">The sequence shown here is derived from an EMBL/GenBank/DDBJ whole genome shotgun (WGS) entry which is preliminary data.</text>
</comment>
<feature type="domain" description="Alpha/beta hydrolase fold-3" evidence="3">
    <location>
        <begin position="102"/>
        <end position="315"/>
    </location>
</feature>
<keyword evidence="5" id="KW-1185">Reference proteome</keyword>
<gene>
    <name evidence="4" type="ORF">QBC35DRAFT_298875</name>
</gene>
<dbReference type="EMBL" id="MU864444">
    <property type="protein sequence ID" value="KAK4185623.1"/>
    <property type="molecule type" value="Genomic_DNA"/>
</dbReference>
<dbReference type="SUPFAM" id="SSF53474">
    <property type="entry name" value="alpha/beta-Hydrolases"/>
    <property type="match status" value="1"/>
</dbReference>
<dbReference type="Pfam" id="PF07859">
    <property type="entry name" value="Abhydrolase_3"/>
    <property type="match status" value="1"/>
</dbReference>
<dbReference type="Gene3D" id="3.40.50.1820">
    <property type="entry name" value="alpha/beta hydrolase"/>
    <property type="match status" value="1"/>
</dbReference>
<organism evidence="4 5">
    <name type="scientific">Podospora australis</name>
    <dbReference type="NCBI Taxonomy" id="1536484"/>
    <lineage>
        <taxon>Eukaryota</taxon>
        <taxon>Fungi</taxon>
        <taxon>Dikarya</taxon>
        <taxon>Ascomycota</taxon>
        <taxon>Pezizomycotina</taxon>
        <taxon>Sordariomycetes</taxon>
        <taxon>Sordariomycetidae</taxon>
        <taxon>Sordariales</taxon>
        <taxon>Podosporaceae</taxon>
        <taxon>Podospora</taxon>
    </lineage>
</organism>
<feature type="region of interest" description="Disordered" evidence="2">
    <location>
        <begin position="1"/>
        <end position="22"/>
    </location>
</feature>
<keyword evidence="1 4" id="KW-0378">Hydrolase</keyword>
<protein>
    <submittedName>
        <fullName evidence="4">Alpha/Beta hydrolase protein</fullName>
    </submittedName>
</protein>
<dbReference type="PANTHER" id="PTHR48081">
    <property type="entry name" value="AB HYDROLASE SUPERFAMILY PROTEIN C4A8.06C"/>
    <property type="match status" value="1"/>
</dbReference>
<dbReference type="InterPro" id="IPR013094">
    <property type="entry name" value="AB_hydrolase_3"/>
</dbReference>